<dbReference type="GO" id="GO:0016491">
    <property type="term" value="F:oxidoreductase activity"/>
    <property type="evidence" value="ECO:0007669"/>
    <property type="project" value="InterPro"/>
</dbReference>
<dbReference type="Gene3D" id="3.40.50.360">
    <property type="match status" value="1"/>
</dbReference>
<protein>
    <submittedName>
        <fullName evidence="4">Multimeric flavodoxin WrbA</fullName>
    </submittedName>
</protein>
<dbReference type="SUPFAM" id="SSF52218">
    <property type="entry name" value="Flavoproteins"/>
    <property type="match status" value="1"/>
</dbReference>
<evidence type="ECO:0000256" key="1">
    <source>
        <dbReference type="ARBA" id="ARBA00022630"/>
    </source>
</evidence>
<dbReference type="Pfam" id="PF03358">
    <property type="entry name" value="FMN_red"/>
    <property type="match status" value="1"/>
</dbReference>
<keyword evidence="2" id="KW-0288">FMN</keyword>
<organism evidence="4 5">
    <name type="scientific">Tepidimicrobium xylanilyticum</name>
    <dbReference type="NCBI Taxonomy" id="1123352"/>
    <lineage>
        <taxon>Bacteria</taxon>
        <taxon>Bacillati</taxon>
        <taxon>Bacillota</taxon>
        <taxon>Tissierellia</taxon>
        <taxon>Tissierellales</taxon>
        <taxon>Tepidimicrobiaceae</taxon>
        <taxon>Tepidimicrobium</taxon>
    </lineage>
</organism>
<evidence type="ECO:0000259" key="3">
    <source>
        <dbReference type="Pfam" id="PF03358"/>
    </source>
</evidence>
<dbReference type="EMBL" id="FNNG01000008">
    <property type="protein sequence ID" value="SDX25069.1"/>
    <property type="molecule type" value="Genomic_DNA"/>
</dbReference>
<accession>A0A1H3A864</accession>
<keyword evidence="1" id="KW-0285">Flavoprotein</keyword>
<sequence length="349" mass="39669">MKKYYLILPEKPSSLLEKMIEKTTKDIDYSILTDYETLPDLKNARLIFAIELPITGVSNNLNIFFQKLFQRGYDSLLGSEGIVLIHSRYQHFTKTEAQSIIFKSNLLGCRFPGRPMVEATGNLDNFIPLIKVYNLSLEEVCLFLCEELGKRFIQDEIKRIENPKILVLHSSNRKYSNTLTLWDIVKENLNGMDITEVNIQNGTIVDCIGCPYKTCKHYGEQAKCFYGGVVVTEVYPAILETDCLVFICPNYNDMITANLVAVINRLTALFRKVKFYDKTLFSIIVSGHSGGDALAKQLISSLNINKTFRLPPYFALMAVANDKGAINKVPNIEEIAKKFALNIKHEIKR</sequence>
<evidence type="ECO:0000313" key="5">
    <source>
        <dbReference type="Proteomes" id="UP000198828"/>
    </source>
</evidence>
<reference evidence="4 5" key="1">
    <citation type="submission" date="2016-10" db="EMBL/GenBank/DDBJ databases">
        <authorList>
            <person name="de Groot N.N."/>
        </authorList>
    </citation>
    <scope>NUCLEOTIDE SEQUENCE [LARGE SCALE GENOMIC DNA]</scope>
    <source>
        <strain evidence="4 5">DSM 23310</strain>
    </source>
</reference>
<keyword evidence="5" id="KW-1185">Reference proteome</keyword>
<proteinExistence type="predicted"/>
<dbReference type="PANTHER" id="PTHR43278:SF4">
    <property type="entry name" value="NAD(P)H-DEPENDENT FMN-CONTAINING OXIDOREDUCTASE YWQN-RELATED"/>
    <property type="match status" value="1"/>
</dbReference>
<dbReference type="InterPro" id="IPR051796">
    <property type="entry name" value="ISF_SsuE-like"/>
</dbReference>
<feature type="domain" description="NADPH-dependent FMN reductase-like" evidence="3">
    <location>
        <begin position="163"/>
        <end position="316"/>
    </location>
</feature>
<dbReference type="RefSeq" id="WP_093753266.1">
    <property type="nucleotide sequence ID" value="NZ_BSYN01000003.1"/>
</dbReference>
<dbReference type="InterPro" id="IPR029039">
    <property type="entry name" value="Flavoprotein-like_sf"/>
</dbReference>
<dbReference type="InterPro" id="IPR005025">
    <property type="entry name" value="FMN_Rdtase-like_dom"/>
</dbReference>
<dbReference type="OrthoDB" id="1705236at2"/>
<dbReference type="Proteomes" id="UP000198828">
    <property type="component" value="Unassembled WGS sequence"/>
</dbReference>
<gene>
    <name evidence="4" type="ORF">SAMN05660923_01996</name>
</gene>
<evidence type="ECO:0000313" key="4">
    <source>
        <dbReference type="EMBL" id="SDX25069.1"/>
    </source>
</evidence>
<dbReference type="AlphaFoldDB" id="A0A1H3A864"/>
<name>A0A1H3A864_9FIRM</name>
<evidence type="ECO:0000256" key="2">
    <source>
        <dbReference type="ARBA" id="ARBA00022643"/>
    </source>
</evidence>
<dbReference type="PANTHER" id="PTHR43278">
    <property type="entry name" value="NAD(P)H-DEPENDENT FMN-CONTAINING OXIDOREDUCTASE YWQN-RELATED"/>
    <property type="match status" value="1"/>
</dbReference>